<dbReference type="AlphaFoldDB" id="A0AAF1KUV1"/>
<organism evidence="1 2">
    <name type="scientific">Rhizobium tumorigenes</name>
    <dbReference type="NCBI Taxonomy" id="2041385"/>
    <lineage>
        <taxon>Bacteria</taxon>
        <taxon>Pseudomonadati</taxon>
        <taxon>Pseudomonadota</taxon>
        <taxon>Alphaproteobacteria</taxon>
        <taxon>Hyphomicrobiales</taxon>
        <taxon>Rhizobiaceae</taxon>
        <taxon>Rhizobium/Agrobacterium group</taxon>
        <taxon>Rhizobium</taxon>
    </lineage>
</organism>
<keyword evidence="1" id="KW-0614">Plasmid</keyword>
<keyword evidence="2" id="KW-1185">Reference proteome</keyword>
<gene>
    <name evidence="1" type="ORF">PR017_24460</name>
</gene>
<dbReference type="KEGG" id="rtu:PR017_24460"/>
<dbReference type="RefSeq" id="WP_111220973.1">
    <property type="nucleotide sequence ID" value="NZ_CP117258.1"/>
</dbReference>
<dbReference type="Proteomes" id="UP000249499">
    <property type="component" value="Plasmid unnamed1"/>
</dbReference>
<name>A0AAF1KUV1_9HYPH</name>
<protein>
    <submittedName>
        <fullName evidence="1">Uncharacterized protein</fullName>
    </submittedName>
</protein>
<geneLocation type="plasmid" evidence="1 2">
    <name>unnamed1</name>
</geneLocation>
<reference evidence="1 2" key="1">
    <citation type="journal article" date="2018" name="Sci. Rep.">
        <title>Rhizobium tumorigenes sp. nov., a novel plant tumorigenic bacterium isolated from cane gall tumors on thornless blackberry.</title>
        <authorList>
            <person name="Kuzmanovi N."/>
            <person name="Smalla K."/>
            <person name="Gronow S."/>
            <person name="PuBawska J."/>
        </authorList>
    </citation>
    <scope>NUCLEOTIDE SEQUENCE [LARGE SCALE GENOMIC DNA]</scope>
    <source>
        <strain evidence="1 2">1078</strain>
    </source>
</reference>
<dbReference type="EMBL" id="CP117258">
    <property type="protein sequence ID" value="WFR98845.1"/>
    <property type="molecule type" value="Genomic_DNA"/>
</dbReference>
<accession>A0AAF1KUV1</accession>
<reference evidence="2" key="2">
    <citation type="journal article" date="2023" name="MicrobiologyOpen">
        <title>Genomics of the tumorigenes clade of the family Rhizobiaceae and description of Rhizobium rhododendri sp. nov.</title>
        <authorList>
            <person name="Kuzmanovic N."/>
            <person name="diCenzo G.C."/>
            <person name="Bunk B."/>
            <person name="Sproeer C."/>
            <person name="Fruehling A."/>
            <person name="Neumann-Schaal M."/>
            <person name="Overmann J."/>
            <person name="Smalla K."/>
        </authorList>
    </citation>
    <scope>NUCLEOTIDE SEQUENCE [LARGE SCALE GENOMIC DNA]</scope>
    <source>
        <strain evidence="2">1078</strain>
        <plasmid evidence="2">unnamed1</plasmid>
    </source>
</reference>
<proteinExistence type="predicted"/>
<evidence type="ECO:0000313" key="1">
    <source>
        <dbReference type="EMBL" id="WFR98845.1"/>
    </source>
</evidence>
<sequence>MSRSQVDRFTSIYGASKGGAADRIPDDILHDTLAELGEGLTEEEKQEILGAYQESGPSSAAETEVRGDKDRLVLTYQSDHLVEILADRSTRLLKFDDKPVFEGSPIDVVRHIATILGESPVILKEEVAFPSNFVFLFEFLREAVGNPGGVAYVEGREVDRSIIWRSGPREGGVDLSLYKPVKL</sequence>
<evidence type="ECO:0000313" key="2">
    <source>
        <dbReference type="Proteomes" id="UP000249499"/>
    </source>
</evidence>